<keyword evidence="4" id="KW-0804">Transcription</keyword>
<evidence type="ECO:0000313" key="6">
    <source>
        <dbReference type="EMBL" id="TCT39894.1"/>
    </source>
</evidence>
<dbReference type="InterPro" id="IPR058163">
    <property type="entry name" value="LysR-type_TF_proteobact-type"/>
</dbReference>
<dbReference type="InterPro" id="IPR036388">
    <property type="entry name" value="WH-like_DNA-bd_sf"/>
</dbReference>
<evidence type="ECO:0000256" key="2">
    <source>
        <dbReference type="ARBA" id="ARBA00023015"/>
    </source>
</evidence>
<dbReference type="FunFam" id="1.10.10.10:FF:000001">
    <property type="entry name" value="LysR family transcriptional regulator"/>
    <property type="match status" value="1"/>
</dbReference>
<reference evidence="6 7" key="1">
    <citation type="submission" date="2019-03" db="EMBL/GenBank/DDBJ databases">
        <title>Freshwater and sediment microbial communities from various areas in North America, analyzing microbe dynamics in response to fracking.</title>
        <authorList>
            <person name="Lamendella R."/>
        </authorList>
    </citation>
    <scope>NUCLEOTIDE SEQUENCE [LARGE SCALE GENOMIC DNA]</scope>
    <source>
        <strain evidence="6 7">175.2</strain>
    </source>
</reference>
<keyword evidence="7" id="KW-1185">Reference proteome</keyword>
<feature type="domain" description="HTH lysR-type" evidence="5">
    <location>
        <begin position="1"/>
        <end position="59"/>
    </location>
</feature>
<proteinExistence type="inferred from homology"/>
<dbReference type="Pfam" id="PF03466">
    <property type="entry name" value="LysR_substrate"/>
    <property type="match status" value="1"/>
</dbReference>
<dbReference type="Gene3D" id="3.40.190.290">
    <property type="match status" value="1"/>
</dbReference>
<evidence type="ECO:0000256" key="1">
    <source>
        <dbReference type="ARBA" id="ARBA00009437"/>
    </source>
</evidence>
<dbReference type="PANTHER" id="PTHR30537">
    <property type="entry name" value="HTH-TYPE TRANSCRIPTIONAL REGULATOR"/>
    <property type="match status" value="1"/>
</dbReference>
<organism evidence="6 7">
    <name type="scientific">Martelella mediterranea</name>
    <dbReference type="NCBI Taxonomy" id="293089"/>
    <lineage>
        <taxon>Bacteria</taxon>
        <taxon>Pseudomonadati</taxon>
        <taxon>Pseudomonadota</taxon>
        <taxon>Alphaproteobacteria</taxon>
        <taxon>Hyphomicrobiales</taxon>
        <taxon>Aurantimonadaceae</taxon>
        <taxon>Martelella</taxon>
    </lineage>
</organism>
<dbReference type="InterPro" id="IPR000847">
    <property type="entry name" value="LysR_HTH_N"/>
</dbReference>
<dbReference type="PANTHER" id="PTHR30537:SF72">
    <property type="entry name" value="LYSR FAMILY TRANSCRIPTIONAL REGULATOR"/>
    <property type="match status" value="1"/>
</dbReference>
<keyword evidence="3" id="KW-0238">DNA-binding</keyword>
<comment type="similarity">
    <text evidence="1">Belongs to the LysR transcriptional regulatory family.</text>
</comment>
<accession>A0A4R3NUD1</accession>
<dbReference type="Gene3D" id="1.10.10.10">
    <property type="entry name" value="Winged helix-like DNA-binding domain superfamily/Winged helix DNA-binding domain"/>
    <property type="match status" value="1"/>
</dbReference>
<protein>
    <submittedName>
        <fullName evidence="6">LysR family transcriptional regulator</fullName>
    </submittedName>
</protein>
<dbReference type="GO" id="GO:0043565">
    <property type="term" value="F:sequence-specific DNA binding"/>
    <property type="evidence" value="ECO:0007669"/>
    <property type="project" value="TreeGrafter"/>
</dbReference>
<dbReference type="AlphaFoldDB" id="A0A4R3NUD1"/>
<evidence type="ECO:0000256" key="4">
    <source>
        <dbReference type="ARBA" id="ARBA00023163"/>
    </source>
</evidence>
<dbReference type="SUPFAM" id="SSF53850">
    <property type="entry name" value="Periplasmic binding protein-like II"/>
    <property type="match status" value="1"/>
</dbReference>
<dbReference type="GO" id="GO:0006351">
    <property type="term" value="P:DNA-templated transcription"/>
    <property type="evidence" value="ECO:0007669"/>
    <property type="project" value="TreeGrafter"/>
</dbReference>
<dbReference type="RefSeq" id="WP_132310845.1">
    <property type="nucleotide sequence ID" value="NZ_SMAR01000011.1"/>
</dbReference>
<dbReference type="CDD" id="cd08472">
    <property type="entry name" value="PBP2_CrgA_like_3"/>
    <property type="match status" value="1"/>
</dbReference>
<name>A0A4R3NUD1_9HYPH</name>
<dbReference type="Pfam" id="PF00126">
    <property type="entry name" value="HTH_1"/>
    <property type="match status" value="1"/>
</dbReference>
<gene>
    <name evidence="6" type="ORF">EDC90_101179</name>
</gene>
<sequence>MDKLDRMQLFARVVERGSFSAAAHDLGLARSTATEAIKSLEAGLGVRLLERTTRHVKPTLDGAAFYRRVISILADVEETETAFRDSSPRGLLRIDAHPLLTQTFLLPALPAFLAQYPELNLHFGQGDRLVDLVREGVDCAIRAGELEDSSMIVRRLATLNEITCASPSYLAAHGMPRAPDDLSGHQAVGFVSSRTGEVMPLEFTSGGRVEFVHLPCRVTANNSDTAAELARLGFGLVQAPHYRFEDDLKSGRLIEVLPDYPPSPTPLSAVYPQNRQMSPRLRVFLDWVSDLLSKASI</sequence>
<dbReference type="PROSITE" id="PS50931">
    <property type="entry name" value="HTH_LYSR"/>
    <property type="match status" value="1"/>
</dbReference>
<dbReference type="SUPFAM" id="SSF46785">
    <property type="entry name" value="Winged helix' DNA-binding domain"/>
    <property type="match status" value="1"/>
</dbReference>
<evidence type="ECO:0000256" key="3">
    <source>
        <dbReference type="ARBA" id="ARBA00023125"/>
    </source>
</evidence>
<evidence type="ECO:0000259" key="5">
    <source>
        <dbReference type="PROSITE" id="PS50931"/>
    </source>
</evidence>
<keyword evidence="2" id="KW-0805">Transcription regulation</keyword>
<dbReference type="GO" id="GO:0003700">
    <property type="term" value="F:DNA-binding transcription factor activity"/>
    <property type="evidence" value="ECO:0007669"/>
    <property type="project" value="InterPro"/>
</dbReference>
<dbReference type="OrthoDB" id="9786526at2"/>
<dbReference type="InterPro" id="IPR036390">
    <property type="entry name" value="WH_DNA-bd_sf"/>
</dbReference>
<comment type="caution">
    <text evidence="6">The sequence shown here is derived from an EMBL/GenBank/DDBJ whole genome shotgun (WGS) entry which is preliminary data.</text>
</comment>
<dbReference type="InterPro" id="IPR005119">
    <property type="entry name" value="LysR_subst-bd"/>
</dbReference>
<dbReference type="EMBL" id="SMAR01000011">
    <property type="protein sequence ID" value="TCT39894.1"/>
    <property type="molecule type" value="Genomic_DNA"/>
</dbReference>
<dbReference type="FunFam" id="3.40.190.290:FF:000001">
    <property type="entry name" value="Transcriptional regulator, LysR family"/>
    <property type="match status" value="1"/>
</dbReference>
<dbReference type="Proteomes" id="UP000295097">
    <property type="component" value="Unassembled WGS sequence"/>
</dbReference>
<evidence type="ECO:0000313" key="7">
    <source>
        <dbReference type="Proteomes" id="UP000295097"/>
    </source>
</evidence>